<keyword evidence="3 12" id="KW-0479">Metal-binding</keyword>
<proteinExistence type="inferred from homology"/>
<evidence type="ECO:0000256" key="2">
    <source>
        <dbReference type="ARBA" id="ARBA00022705"/>
    </source>
</evidence>
<dbReference type="RefSeq" id="WP_104437521.1">
    <property type="nucleotide sequence ID" value="NZ_PTJA01000007.1"/>
</dbReference>
<keyword evidence="7 12" id="KW-0862">Zinc</keyword>
<evidence type="ECO:0000256" key="1">
    <source>
        <dbReference type="ARBA" id="ARBA00022515"/>
    </source>
</evidence>
<evidence type="ECO:0000256" key="3">
    <source>
        <dbReference type="ARBA" id="ARBA00022723"/>
    </source>
</evidence>
<keyword evidence="8 12" id="KW-0067">ATP-binding</keyword>
<evidence type="ECO:0000259" key="14">
    <source>
        <dbReference type="PROSITE" id="PS51194"/>
    </source>
</evidence>
<dbReference type="GO" id="GO:0003677">
    <property type="term" value="F:DNA binding"/>
    <property type="evidence" value="ECO:0007669"/>
    <property type="project" value="UniProtKB-UniRule"/>
</dbReference>
<dbReference type="Pfam" id="PF00271">
    <property type="entry name" value="Helicase_C"/>
    <property type="match status" value="1"/>
</dbReference>
<dbReference type="InterPro" id="IPR014001">
    <property type="entry name" value="Helicase_ATP-bd"/>
</dbReference>
<dbReference type="Proteomes" id="UP000237749">
    <property type="component" value="Unassembled WGS sequence"/>
</dbReference>
<evidence type="ECO:0000256" key="7">
    <source>
        <dbReference type="ARBA" id="ARBA00022833"/>
    </source>
</evidence>
<keyword evidence="4 12" id="KW-0547">Nucleotide-binding</keyword>
<dbReference type="GO" id="GO:0008270">
    <property type="term" value="F:zinc ion binding"/>
    <property type="evidence" value="ECO:0007669"/>
    <property type="project" value="UniProtKB-UniRule"/>
</dbReference>
<sequence>MSGTYARIIIDISHEKVDRTFDYRIPQHLCQEITVGTRVLIPFGKGNTMRKGYVVGITAKASYDPDKIKEIGGIVTDGVSAESRLITLAWWLKEQYGSTMNQALKTVLPVKQKVKPKEKKIIRSLLNREQLSSALREAEKKSYKARVRLFLALLDNPVIPYEIAVNQMNLSASAIKPLIEKGDICLESEEIYRNPIQIDSQEEKRLRLNTGQQIIVDSFNRDYSEGKRDTYLIHGITGSGKTEVYMELIQRVIEDDRQVIVLIPEIALTYQTVMRFYGRFGNRVSIINSRLSAGERFDQFERAKNGDIDIMIGPRSALFTPFSRLGLILIDEEHEGAYKSETVPRYHAREVAAKRAQMEDASLVLGSATPSLEAYTKALRGEYQLFRLTERAKKDSSLAEVSVVDLRQELKDGNKSIFSRKLQMLMEERLRKKEQIMLFINRRGYANFVSCRSCGEAIRCPHCDVTLTLHNNSRLVCHYCGHTIPMPSKCPSCSSPYIANFGVGTQKIEQMTKKMFPQARILRMDLDTTKEKGGHEAILSAFAEHEGDILIGTQMIVKGHDFPDVTLVGVMAADLSLNTPDYRSGERTFQLLTQAAGRAGRDAKAGDVIIQTYSPDHYSIVTAASQDYEAFYKQEMAFRRLMKYPPASGLLTIQFSSRNESVLTETAAAAGAFATAIGEPEQVQLIGPVEASVYKINDIYRKILYLKQENYDILIKIRDQIDGFSENHPELFEQVLIQYDFS</sequence>
<gene>
    <name evidence="12" type="primary">priA</name>
    <name evidence="15" type="ORF">BXY41_107118</name>
</gene>
<organism evidence="15 16">
    <name type="scientific">Lacrimispora xylanisolvens</name>
    <dbReference type="NCBI Taxonomy" id="384636"/>
    <lineage>
        <taxon>Bacteria</taxon>
        <taxon>Bacillati</taxon>
        <taxon>Bacillota</taxon>
        <taxon>Clostridia</taxon>
        <taxon>Lachnospirales</taxon>
        <taxon>Lachnospiraceae</taxon>
        <taxon>Lacrimispora</taxon>
    </lineage>
</organism>
<protein>
    <recommendedName>
        <fullName evidence="12">Replication restart protein PriA</fullName>
    </recommendedName>
    <alternativeName>
        <fullName evidence="12">ATP-dependent DNA helicase PriA</fullName>
        <ecNumber evidence="12">5.6.2.4</ecNumber>
    </alternativeName>
    <alternativeName>
        <fullName evidence="12">DNA 3'-5' helicase PriA</fullName>
    </alternativeName>
</protein>
<comment type="caution">
    <text evidence="15">The sequence shown here is derived from an EMBL/GenBank/DDBJ whole genome shotgun (WGS) entry which is preliminary data.</text>
</comment>
<dbReference type="InterPro" id="IPR027417">
    <property type="entry name" value="P-loop_NTPase"/>
</dbReference>
<keyword evidence="1 12" id="KW-0639">Primosome</keyword>
<dbReference type="GO" id="GO:0006270">
    <property type="term" value="P:DNA replication initiation"/>
    <property type="evidence" value="ECO:0007669"/>
    <property type="project" value="TreeGrafter"/>
</dbReference>
<dbReference type="CDD" id="cd17929">
    <property type="entry name" value="DEXHc_priA"/>
    <property type="match status" value="1"/>
</dbReference>
<comment type="similarity">
    <text evidence="12">Belongs to the helicase family. PriA subfamily.</text>
</comment>
<comment type="catalytic activity">
    <reaction evidence="12">
        <text>Couples ATP hydrolysis with the unwinding of duplex DNA by translocating in the 3'-5' direction.</text>
        <dbReference type="EC" id="5.6.2.4"/>
    </reaction>
</comment>
<comment type="function">
    <text evidence="12">Initiates the restart of stalled replication forks, which reloads the replicative helicase on sites other than the origin of replication. Recognizes and binds to abandoned replication forks and remodels them to uncover a helicase loading site. Promotes assembly of the primosome at these replication forks.</text>
</comment>
<dbReference type="GO" id="GO:0006302">
    <property type="term" value="P:double-strand break repair"/>
    <property type="evidence" value="ECO:0007669"/>
    <property type="project" value="InterPro"/>
</dbReference>
<evidence type="ECO:0000256" key="12">
    <source>
        <dbReference type="HAMAP-Rule" id="MF_00983"/>
    </source>
</evidence>
<keyword evidence="10 12" id="KW-0413">Isomerase</keyword>
<dbReference type="PANTHER" id="PTHR30580:SF0">
    <property type="entry name" value="PRIMOSOMAL PROTEIN N"/>
    <property type="match status" value="1"/>
</dbReference>
<dbReference type="CDD" id="cd18804">
    <property type="entry name" value="SF2_C_priA"/>
    <property type="match status" value="1"/>
</dbReference>
<dbReference type="OrthoDB" id="9759544at2"/>
<dbReference type="Gene3D" id="3.40.50.300">
    <property type="entry name" value="P-loop containing nucleotide triphosphate hydrolases"/>
    <property type="match status" value="2"/>
</dbReference>
<dbReference type="InterPro" id="IPR006935">
    <property type="entry name" value="Helicase/UvrB_N"/>
</dbReference>
<keyword evidence="2 12" id="KW-0235">DNA replication</keyword>
<dbReference type="Pfam" id="PF04851">
    <property type="entry name" value="ResIII"/>
    <property type="match status" value="1"/>
</dbReference>
<feature type="domain" description="Helicase C-terminal" evidence="14">
    <location>
        <begin position="485"/>
        <end position="639"/>
    </location>
</feature>
<feature type="binding site" evidence="12">
    <location>
        <position position="454"/>
    </location>
    <ligand>
        <name>Zn(2+)</name>
        <dbReference type="ChEBI" id="CHEBI:29105"/>
        <label>1</label>
    </ligand>
</feature>
<dbReference type="GO" id="GO:0006269">
    <property type="term" value="P:DNA replication, synthesis of primer"/>
    <property type="evidence" value="ECO:0007669"/>
    <property type="project" value="UniProtKB-KW"/>
</dbReference>
<keyword evidence="16" id="KW-1185">Reference proteome</keyword>
<dbReference type="InterPro" id="IPR005259">
    <property type="entry name" value="PriA"/>
</dbReference>
<feature type="binding site" evidence="12">
    <location>
        <position position="460"/>
    </location>
    <ligand>
        <name>Zn(2+)</name>
        <dbReference type="ChEBI" id="CHEBI:29105"/>
        <label>2</label>
    </ligand>
</feature>
<dbReference type="GO" id="GO:0016887">
    <property type="term" value="F:ATP hydrolysis activity"/>
    <property type="evidence" value="ECO:0007669"/>
    <property type="project" value="RHEA"/>
</dbReference>
<evidence type="ECO:0000256" key="4">
    <source>
        <dbReference type="ARBA" id="ARBA00022741"/>
    </source>
</evidence>
<dbReference type="InterPro" id="IPR042115">
    <property type="entry name" value="PriA_3primeBD_sf"/>
</dbReference>
<dbReference type="PANTHER" id="PTHR30580">
    <property type="entry name" value="PRIMOSOMAL PROTEIN N"/>
    <property type="match status" value="1"/>
</dbReference>
<dbReference type="SUPFAM" id="SSF52540">
    <property type="entry name" value="P-loop containing nucleoside triphosphate hydrolases"/>
    <property type="match status" value="1"/>
</dbReference>
<dbReference type="InterPro" id="IPR041236">
    <property type="entry name" value="PriA_C"/>
</dbReference>
<evidence type="ECO:0000313" key="15">
    <source>
        <dbReference type="EMBL" id="PPK80190.1"/>
    </source>
</evidence>
<evidence type="ECO:0000256" key="5">
    <source>
        <dbReference type="ARBA" id="ARBA00022801"/>
    </source>
</evidence>
<dbReference type="AlphaFoldDB" id="A0A2S6HRD9"/>
<keyword evidence="6 12" id="KW-0347">Helicase</keyword>
<dbReference type="InterPro" id="IPR001650">
    <property type="entry name" value="Helicase_C-like"/>
</dbReference>
<dbReference type="GO" id="GO:0005524">
    <property type="term" value="F:ATP binding"/>
    <property type="evidence" value="ECO:0007669"/>
    <property type="project" value="UniProtKB-UniRule"/>
</dbReference>
<dbReference type="EC" id="5.6.2.4" evidence="12"/>
<evidence type="ECO:0000256" key="8">
    <source>
        <dbReference type="ARBA" id="ARBA00022840"/>
    </source>
</evidence>
<evidence type="ECO:0000256" key="6">
    <source>
        <dbReference type="ARBA" id="ARBA00022806"/>
    </source>
</evidence>
<dbReference type="NCBIfam" id="TIGR00595">
    <property type="entry name" value="priA"/>
    <property type="match status" value="1"/>
</dbReference>
<name>A0A2S6HRD9_9FIRM</name>
<dbReference type="HAMAP" id="MF_00983">
    <property type="entry name" value="PriA"/>
    <property type="match status" value="1"/>
</dbReference>
<feature type="binding site" evidence="12">
    <location>
        <position position="480"/>
    </location>
    <ligand>
        <name>Zn(2+)</name>
        <dbReference type="ChEBI" id="CHEBI:29105"/>
        <label>2</label>
    </ligand>
</feature>
<evidence type="ECO:0000259" key="13">
    <source>
        <dbReference type="PROSITE" id="PS51192"/>
    </source>
</evidence>
<dbReference type="SMART" id="SM00487">
    <property type="entry name" value="DEXDc"/>
    <property type="match status" value="1"/>
</dbReference>
<dbReference type="GO" id="GO:1990077">
    <property type="term" value="C:primosome complex"/>
    <property type="evidence" value="ECO:0007669"/>
    <property type="project" value="UniProtKB-UniRule"/>
</dbReference>
<dbReference type="GO" id="GO:0043138">
    <property type="term" value="F:3'-5' DNA helicase activity"/>
    <property type="evidence" value="ECO:0007669"/>
    <property type="project" value="UniProtKB-EC"/>
</dbReference>
<feature type="binding site" evidence="12">
    <location>
        <position position="477"/>
    </location>
    <ligand>
        <name>Zn(2+)</name>
        <dbReference type="ChEBI" id="CHEBI:29105"/>
        <label>2</label>
    </ligand>
</feature>
<dbReference type="InterPro" id="IPR040498">
    <property type="entry name" value="PriA_CRR"/>
</dbReference>
<dbReference type="FunFam" id="3.40.50.300:FF:000489">
    <property type="entry name" value="Primosome assembly protein PriA"/>
    <property type="match status" value="1"/>
</dbReference>
<evidence type="ECO:0000256" key="11">
    <source>
        <dbReference type="ARBA" id="ARBA00048988"/>
    </source>
</evidence>
<accession>A0A2S6HRD9</accession>
<feature type="binding site" evidence="12">
    <location>
        <position position="451"/>
    </location>
    <ligand>
        <name>Zn(2+)</name>
        <dbReference type="ChEBI" id="CHEBI:29105"/>
        <label>1</label>
    </ligand>
</feature>
<comment type="catalytic activity">
    <reaction evidence="11 12">
        <text>ATP + H2O = ADP + phosphate + H(+)</text>
        <dbReference type="Rhea" id="RHEA:13065"/>
        <dbReference type="ChEBI" id="CHEBI:15377"/>
        <dbReference type="ChEBI" id="CHEBI:15378"/>
        <dbReference type="ChEBI" id="CHEBI:30616"/>
        <dbReference type="ChEBI" id="CHEBI:43474"/>
        <dbReference type="ChEBI" id="CHEBI:456216"/>
        <dbReference type="EC" id="5.6.2.4"/>
    </reaction>
</comment>
<dbReference type="PROSITE" id="PS51192">
    <property type="entry name" value="HELICASE_ATP_BIND_1"/>
    <property type="match status" value="1"/>
</dbReference>
<dbReference type="Pfam" id="PF18074">
    <property type="entry name" value="PriA_C"/>
    <property type="match status" value="1"/>
</dbReference>
<feature type="binding site" evidence="12">
    <location>
        <position position="490"/>
    </location>
    <ligand>
        <name>Zn(2+)</name>
        <dbReference type="ChEBI" id="CHEBI:29105"/>
        <label>1</label>
    </ligand>
</feature>
<feature type="binding site" evidence="12">
    <location>
        <position position="463"/>
    </location>
    <ligand>
        <name>Zn(2+)</name>
        <dbReference type="ChEBI" id="CHEBI:29105"/>
        <label>2</label>
    </ligand>
</feature>
<keyword evidence="9 12" id="KW-0238">DNA-binding</keyword>
<feature type="domain" description="Helicase ATP-binding" evidence="13">
    <location>
        <begin position="222"/>
        <end position="388"/>
    </location>
</feature>
<dbReference type="EMBL" id="PTJA01000007">
    <property type="protein sequence ID" value="PPK80190.1"/>
    <property type="molecule type" value="Genomic_DNA"/>
</dbReference>
<dbReference type="SMART" id="SM00490">
    <property type="entry name" value="HELICc"/>
    <property type="match status" value="1"/>
</dbReference>
<evidence type="ECO:0000313" key="16">
    <source>
        <dbReference type="Proteomes" id="UP000237749"/>
    </source>
</evidence>
<dbReference type="InterPro" id="IPR041222">
    <property type="entry name" value="PriA_3primeBD"/>
</dbReference>
<comment type="cofactor">
    <cofactor evidence="12">
        <name>Zn(2+)</name>
        <dbReference type="ChEBI" id="CHEBI:29105"/>
    </cofactor>
    <text evidence="12">Binds 2 zinc ions per subunit.</text>
</comment>
<comment type="subunit">
    <text evidence="12">Component of the replication restart primosome.</text>
</comment>
<feature type="binding site" evidence="12">
    <location>
        <position position="493"/>
    </location>
    <ligand>
        <name>Zn(2+)</name>
        <dbReference type="ChEBI" id="CHEBI:29105"/>
        <label>1</label>
    </ligand>
</feature>
<evidence type="ECO:0000256" key="9">
    <source>
        <dbReference type="ARBA" id="ARBA00023125"/>
    </source>
</evidence>
<dbReference type="Gene3D" id="3.40.1440.60">
    <property type="entry name" value="PriA, 3(prime) DNA-binding domain"/>
    <property type="match status" value="1"/>
</dbReference>
<dbReference type="Pfam" id="PF17764">
    <property type="entry name" value="PriA_3primeBD"/>
    <property type="match status" value="1"/>
</dbReference>
<evidence type="ECO:0000256" key="10">
    <source>
        <dbReference type="ARBA" id="ARBA00023235"/>
    </source>
</evidence>
<dbReference type="PROSITE" id="PS51194">
    <property type="entry name" value="HELICASE_CTER"/>
    <property type="match status" value="1"/>
</dbReference>
<dbReference type="GO" id="GO:0006310">
    <property type="term" value="P:DNA recombination"/>
    <property type="evidence" value="ECO:0007669"/>
    <property type="project" value="InterPro"/>
</dbReference>
<dbReference type="Pfam" id="PF18319">
    <property type="entry name" value="Zn_ribbon_PriA"/>
    <property type="match status" value="1"/>
</dbReference>
<keyword evidence="5 12" id="KW-0378">Hydrolase</keyword>
<reference evidence="15 16" key="1">
    <citation type="submission" date="2018-02" db="EMBL/GenBank/DDBJ databases">
        <title>Genomic Encyclopedia of Archaeal and Bacterial Type Strains, Phase II (KMG-II): from individual species to whole genera.</title>
        <authorList>
            <person name="Goeker M."/>
        </authorList>
    </citation>
    <scope>NUCLEOTIDE SEQUENCE [LARGE SCALE GENOMIC DNA]</scope>
    <source>
        <strain evidence="15 16">DSM 3808</strain>
    </source>
</reference>